<dbReference type="GO" id="GO:0008270">
    <property type="term" value="F:zinc ion binding"/>
    <property type="evidence" value="ECO:0007669"/>
    <property type="project" value="UniProtKB-KW"/>
</dbReference>
<keyword evidence="7" id="KW-0732">Signal</keyword>
<dbReference type="InterPro" id="IPR044713">
    <property type="entry name" value="DNJA1/2-like"/>
</dbReference>
<evidence type="ECO:0000256" key="3">
    <source>
        <dbReference type="ARBA" id="ARBA00022771"/>
    </source>
</evidence>
<dbReference type="Pfam" id="PF00684">
    <property type="entry name" value="DnaJ_CXXCXGXG"/>
    <property type="match status" value="1"/>
</dbReference>
<evidence type="ECO:0000256" key="5">
    <source>
        <dbReference type="ARBA" id="ARBA00023186"/>
    </source>
</evidence>
<dbReference type="AlphaFoldDB" id="A0AAV5RG65"/>
<dbReference type="PROSITE" id="PS00636">
    <property type="entry name" value="DNAJ_1"/>
    <property type="match status" value="1"/>
</dbReference>
<dbReference type="CDD" id="cd06257">
    <property type="entry name" value="DnaJ"/>
    <property type="match status" value="1"/>
</dbReference>
<dbReference type="InterPro" id="IPR018253">
    <property type="entry name" value="DnaJ_domain_CS"/>
</dbReference>
<dbReference type="PROSITE" id="PS51188">
    <property type="entry name" value="ZF_CR"/>
    <property type="match status" value="1"/>
</dbReference>
<keyword evidence="1 6" id="KW-0479">Metal-binding</keyword>
<name>A0AAV5RG65_STABA</name>
<comment type="caution">
    <text evidence="10">The sequence shown here is derived from an EMBL/GenBank/DDBJ whole genome shotgun (WGS) entry which is preliminary data.</text>
</comment>
<gene>
    <name evidence="10" type="ORF">DASB73_011240</name>
</gene>
<feature type="zinc finger region" description="CR-type" evidence="6">
    <location>
        <begin position="136"/>
        <end position="218"/>
    </location>
</feature>
<feature type="signal peptide" evidence="7">
    <location>
        <begin position="1"/>
        <end position="15"/>
    </location>
</feature>
<dbReference type="Pfam" id="PF01556">
    <property type="entry name" value="DnaJ_C"/>
    <property type="match status" value="1"/>
</dbReference>
<dbReference type="SMART" id="SM00271">
    <property type="entry name" value="DnaJ"/>
    <property type="match status" value="1"/>
</dbReference>
<dbReference type="PROSITE" id="PS50076">
    <property type="entry name" value="DNAJ_2"/>
    <property type="match status" value="1"/>
</dbReference>
<evidence type="ECO:0000259" key="9">
    <source>
        <dbReference type="PROSITE" id="PS51188"/>
    </source>
</evidence>
<dbReference type="GO" id="GO:0006457">
    <property type="term" value="P:protein folding"/>
    <property type="evidence" value="ECO:0007669"/>
    <property type="project" value="InterPro"/>
</dbReference>
<dbReference type="Gene3D" id="2.10.230.10">
    <property type="entry name" value="Heat shock protein DnaJ, cysteine-rich domain"/>
    <property type="match status" value="1"/>
</dbReference>
<dbReference type="SUPFAM" id="SSF57938">
    <property type="entry name" value="DnaJ/Hsp40 cysteine-rich domain"/>
    <property type="match status" value="1"/>
</dbReference>
<dbReference type="Gene3D" id="1.10.287.110">
    <property type="entry name" value="DnaJ domain"/>
    <property type="match status" value="1"/>
</dbReference>
<evidence type="ECO:0000313" key="10">
    <source>
        <dbReference type="EMBL" id="GMM50166.1"/>
    </source>
</evidence>
<reference evidence="10 11" key="1">
    <citation type="journal article" date="2023" name="Elife">
        <title>Identification of key yeast species and microbe-microbe interactions impacting larval growth of Drosophila in the wild.</title>
        <authorList>
            <person name="Mure A."/>
            <person name="Sugiura Y."/>
            <person name="Maeda R."/>
            <person name="Honda K."/>
            <person name="Sakurai N."/>
            <person name="Takahashi Y."/>
            <person name="Watada M."/>
            <person name="Katoh T."/>
            <person name="Gotoh A."/>
            <person name="Gotoh Y."/>
            <person name="Taniguchi I."/>
            <person name="Nakamura K."/>
            <person name="Hayashi T."/>
            <person name="Katayama T."/>
            <person name="Uemura T."/>
            <person name="Hattori Y."/>
        </authorList>
    </citation>
    <scope>NUCLEOTIDE SEQUENCE [LARGE SCALE GENOMIC DNA]</scope>
    <source>
        <strain evidence="10 11">SB-73</strain>
    </source>
</reference>
<feature type="chain" id="PRO_5043316117" evidence="7">
    <location>
        <begin position="16"/>
        <end position="354"/>
    </location>
</feature>
<accession>A0AAV5RG65</accession>
<keyword evidence="4 6" id="KW-0862">Zinc</keyword>
<evidence type="ECO:0000256" key="2">
    <source>
        <dbReference type="ARBA" id="ARBA00022737"/>
    </source>
</evidence>
<sequence>MRSVVLLFFVACVLAADYYKVLEIDRSATDKEIKKAYRALSRQYHPDKNRGNKEAAEQKFIEVAEAYEVLSDPQKRKIYDAHGEEGLKNGGGFGGAHHDPMDMFRQFFGQQFQQGARRGHDITTTMTVSLQKVFTGDTVEFAIDLDTICDDCEGSGSADGERKKCPDCNGSGVKTIRHQPLPGFVQQMQTVCDKCGGKGSTVKNPCKTCHGSRVVKEMRKYNVFIDPGCPREWDFVIEGESDQNPEWVPGDIRVHIIQSSEDNMGYRRRGSNLFREEVLSAKDAAKGGWSRTLTRLDNSSTLKIGRKAGQSVLNNHVEKIKGEGLPIKDSKSRGDLYIRYIVVSKLGPDSVKDL</sequence>
<evidence type="ECO:0000259" key="8">
    <source>
        <dbReference type="PROSITE" id="PS50076"/>
    </source>
</evidence>
<dbReference type="PRINTS" id="PR00625">
    <property type="entry name" value="JDOMAIN"/>
</dbReference>
<dbReference type="GO" id="GO:0030544">
    <property type="term" value="F:Hsp70 protein binding"/>
    <property type="evidence" value="ECO:0007669"/>
    <property type="project" value="InterPro"/>
</dbReference>
<dbReference type="InterPro" id="IPR001623">
    <property type="entry name" value="DnaJ_domain"/>
</dbReference>
<organism evidence="10 11">
    <name type="scientific">Starmerella bacillaris</name>
    <name type="common">Yeast</name>
    <name type="synonym">Candida zemplinina</name>
    <dbReference type="NCBI Taxonomy" id="1247836"/>
    <lineage>
        <taxon>Eukaryota</taxon>
        <taxon>Fungi</taxon>
        <taxon>Dikarya</taxon>
        <taxon>Ascomycota</taxon>
        <taxon>Saccharomycotina</taxon>
        <taxon>Dipodascomycetes</taxon>
        <taxon>Dipodascales</taxon>
        <taxon>Trichomonascaceae</taxon>
        <taxon>Starmerella</taxon>
    </lineage>
</organism>
<feature type="domain" description="J" evidence="8">
    <location>
        <begin position="17"/>
        <end position="83"/>
    </location>
</feature>
<dbReference type="Gene3D" id="2.60.260.20">
    <property type="entry name" value="Urease metallochaperone UreE, N-terminal domain"/>
    <property type="match status" value="2"/>
</dbReference>
<protein>
    <submittedName>
        <fullName evidence="10">Scj1 protein</fullName>
    </submittedName>
</protein>
<evidence type="ECO:0000313" key="11">
    <source>
        <dbReference type="Proteomes" id="UP001362899"/>
    </source>
</evidence>
<dbReference type="Proteomes" id="UP001362899">
    <property type="component" value="Unassembled WGS sequence"/>
</dbReference>
<dbReference type="InterPro" id="IPR002939">
    <property type="entry name" value="DnaJ_C"/>
</dbReference>
<dbReference type="InterPro" id="IPR036869">
    <property type="entry name" value="J_dom_sf"/>
</dbReference>
<keyword evidence="11" id="KW-1185">Reference proteome</keyword>
<evidence type="ECO:0000256" key="6">
    <source>
        <dbReference type="PROSITE-ProRule" id="PRU00546"/>
    </source>
</evidence>
<dbReference type="SUPFAM" id="SSF49493">
    <property type="entry name" value="HSP40/DnaJ peptide-binding domain"/>
    <property type="match status" value="2"/>
</dbReference>
<dbReference type="SUPFAM" id="SSF46565">
    <property type="entry name" value="Chaperone J-domain"/>
    <property type="match status" value="1"/>
</dbReference>
<dbReference type="InterPro" id="IPR001305">
    <property type="entry name" value="HSP_DnaJ_Cys-rich_dom"/>
</dbReference>
<dbReference type="EMBL" id="BTGC01000003">
    <property type="protein sequence ID" value="GMM50166.1"/>
    <property type="molecule type" value="Genomic_DNA"/>
</dbReference>
<keyword evidence="5" id="KW-0143">Chaperone</keyword>
<keyword evidence="3 6" id="KW-0863">Zinc-finger</keyword>
<keyword evidence="2" id="KW-0677">Repeat</keyword>
<feature type="domain" description="CR-type" evidence="9">
    <location>
        <begin position="136"/>
        <end position="218"/>
    </location>
</feature>
<dbReference type="FunFam" id="2.10.230.10:FF:000001">
    <property type="entry name" value="DnaJ subfamily A member 2"/>
    <property type="match status" value="1"/>
</dbReference>
<evidence type="ECO:0000256" key="1">
    <source>
        <dbReference type="ARBA" id="ARBA00022723"/>
    </source>
</evidence>
<dbReference type="GO" id="GO:0051082">
    <property type="term" value="F:unfolded protein binding"/>
    <property type="evidence" value="ECO:0007669"/>
    <property type="project" value="InterPro"/>
</dbReference>
<dbReference type="InterPro" id="IPR036410">
    <property type="entry name" value="HSP_DnaJ_Cys-rich_dom_sf"/>
</dbReference>
<dbReference type="Pfam" id="PF00226">
    <property type="entry name" value="DnaJ"/>
    <property type="match status" value="1"/>
</dbReference>
<proteinExistence type="predicted"/>
<evidence type="ECO:0000256" key="4">
    <source>
        <dbReference type="ARBA" id="ARBA00022833"/>
    </source>
</evidence>
<dbReference type="CDD" id="cd10719">
    <property type="entry name" value="DnaJ_zf"/>
    <property type="match status" value="1"/>
</dbReference>
<evidence type="ECO:0000256" key="7">
    <source>
        <dbReference type="SAM" id="SignalP"/>
    </source>
</evidence>
<dbReference type="PANTHER" id="PTHR43888">
    <property type="entry name" value="DNAJ-LIKE-2, ISOFORM A-RELATED"/>
    <property type="match status" value="1"/>
</dbReference>
<dbReference type="InterPro" id="IPR008971">
    <property type="entry name" value="HSP40/DnaJ_pept-bd"/>
</dbReference>